<dbReference type="InterPro" id="IPR034279">
    <property type="entry name" value="CuRO_3_CopA"/>
</dbReference>
<evidence type="ECO:0000259" key="5">
    <source>
        <dbReference type="Pfam" id="PF00394"/>
    </source>
</evidence>
<evidence type="ECO:0000259" key="7">
    <source>
        <dbReference type="Pfam" id="PF07732"/>
    </source>
</evidence>
<feature type="region of interest" description="Disordered" evidence="4">
    <location>
        <begin position="213"/>
        <end position="278"/>
    </location>
</feature>
<dbReference type="PROSITE" id="PS00079">
    <property type="entry name" value="MULTICOPPER_OXIDASE1"/>
    <property type="match status" value="1"/>
</dbReference>
<evidence type="ECO:0000256" key="4">
    <source>
        <dbReference type="SAM" id="MobiDB-lite"/>
    </source>
</evidence>
<keyword evidence="8" id="KW-0167">Capsid protein</keyword>
<dbReference type="Gene3D" id="2.60.40.420">
    <property type="entry name" value="Cupredoxins - blue copper proteins"/>
    <property type="match status" value="3"/>
</dbReference>
<dbReference type="Proteomes" id="UP000240424">
    <property type="component" value="Unassembled WGS sequence"/>
</dbReference>
<evidence type="ECO:0000256" key="1">
    <source>
        <dbReference type="ARBA" id="ARBA00022723"/>
    </source>
</evidence>
<dbReference type="EMBL" id="FUEZ01000004">
    <property type="protein sequence ID" value="SPM40400.1"/>
    <property type="molecule type" value="Genomic_DNA"/>
</dbReference>
<feature type="domain" description="Plastocyanin-like" evidence="6">
    <location>
        <begin position="433"/>
        <end position="543"/>
    </location>
</feature>
<keyword evidence="1" id="KW-0479">Metal-binding</keyword>
<gene>
    <name evidence="8" type="ORF">MNAB215_2601</name>
</gene>
<dbReference type="PANTHER" id="PTHR11709">
    <property type="entry name" value="MULTI-COPPER OXIDASE"/>
    <property type="match status" value="1"/>
</dbReference>
<dbReference type="InterPro" id="IPR002355">
    <property type="entry name" value="Cu_oxidase_Cu_BS"/>
</dbReference>
<dbReference type="RefSeq" id="WP_077079208.1">
    <property type="nucleotide sequence ID" value="NZ_FUEZ01000004.1"/>
</dbReference>
<dbReference type="InterPro" id="IPR006311">
    <property type="entry name" value="TAT_signal"/>
</dbReference>
<organism evidence="8 9">
    <name type="scientific">Mycobacterium numidiamassiliense</name>
    <dbReference type="NCBI Taxonomy" id="1841861"/>
    <lineage>
        <taxon>Bacteria</taxon>
        <taxon>Bacillati</taxon>
        <taxon>Actinomycetota</taxon>
        <taxon>Actinomycetes</taxon>
        <taxon>Mycobacteriales</taxon>
        <taxon>Mycobacteriaceae</taxon>
        <taxon>Mycobacterium</taxon>
    </lineage>
</organism>
<evidence type="ECO:0000313" key="8">
    <source>
        <dbReference type="EMBL" id="SPM40400.1"/>
    </source>
</evidence>
<dbReference type="CDD" id="cd13870">
    <property type="entry name" value="CuRO_2_CopA_like_1"/>
    <property type="match status" value="1"/>
</dbReference>
<accession>A0A2U3P9H0</accession>
<dbReference type="InterPro" id="IPR008972">
    <property type="entry name" value="Cupredoxin"/>
</dbReference>
<keyword evidence="8" id="KW-0132">Cell division</keyword>
<dbReference type="Pfam" id="PF00394">
    <property type="entry name" value="Cu-oxidase"/>
    <property type="match status" value="1"/>
</dbReference>
<dbReference type="AlphaFoldDB" id="A0A2U3P9H0"/>
<dbReference type="InterPro" id="IPR011707">
    <property type="entry name" value="Cu-oxidase-like_N"/>
</dbReference>
<dbReference type="PANTHER" id="PTHR11709:SF394">
    <property type="entry name" value="FI03373P-RELATED"/>
    <property type="match status" value="1"/>
</dbReference>
<keyword evidence="3" id="KW-0186">Copper</keyword>
<dbReference type="SUPFAM" id="SSF49503">
    <property type="entry name" value="Cupredoxins"/>
    <property type="match status" value="3"/>
</dbReference>
<sequence>MPVLPISGVPVDGTQLSRRGFIAAGIAGGLTLAGCSNSAPPVPGAAAQMTAAIAAAEAARPHSGRTVTASLTPQVTQIDLGGPIVRTMAFGDTIPGPVIRAKVGDELAVKVSNRLGEPTSAHWHGIALRNDMDGAEPATANIEAGQDFTYKFSVPNSGTYWVHPHVGLQDDVGLYLPLIVEDPTEGDYDAEWIVVLDDWTDGVGKTPQQWYEELANPSKPPMSMPASPSPSTTATSPTTSTSETTSTSATSSTSGTTSASASSSAPPPPAPAARVGTSDLLGGDAGDIAYPYYLVNGRIPAAPTTFEAKPGQRIRIRFINTGADTAFRVALSGHTMTVTHTDGFPVVPREVDALLIGMAERYDVIVTAADGVFPLVALAEGKNALARALLSTGKGSAPDPQFQPPELTKRVGTIEMFSATTPVNLGRPDPNLNLPVVLGGNMMQYNWTINGEPWSKTNPLQIRQGQRPTLAFDNTTMMYHPIHLHGHTFQLINADGTPGARKDTVIVLPKQKLNAVLVADNPGQWVMHCHNNYHQVAGMQTVLNYVF</sequence>
<evidence type="ECO:0000259" key="6">
    <source>
        <dbReference type="Pfam" id="PF07731"/>
    </source>
</evidence>
<keyword evidence="8" id="KW-0946">Virion</keyword>
<name>A0A2U3P9H0_9MYCO</name>
<dbReference type="STRING" id="1841861.GCA_900157365_00919"/>
<protein>
    <submittedName>
        <fullName evidence="8">Multicopper oxidase with three cupredoxin domains (Includes cell division protein FtsP and spore coat protein CotA)</fullName>
    </submittedName>
</protein>
<dbReference type="InterPro" id="IPR033138">
    <property type="entry name" value="Cu_oxidase_CS"/>
</dbReference>
<feature type="domain" description="Plastocyanin-like" evidence="5">
    <location>
        <begin position="293"/>
        <end position="392"/>
    </location>
</feature>
<dbReference type="GO" id="GO:0016491">
    <property type="term" value="F:oxidoreductase activity"/>
    <property type="evidence" value="ECO:0007669"/>
    <property type="project" value="UniProtKB-KW"/>
</dbReference>
<evidence type="ECO:0000256" key="2">
    <source>
        <dbReference type="ARBA" id="ARBA00023002"/>
    </source>
</evidence>
<dbReference type="Pfam" id="PF07731">
    <property type="entry name" value="Cu-oxidase_2"/>
    <property type="match status" value="1"/>
</dbReference>
<dbReference type="PROSITE" id="PS00080">
    <property type="entry name" value="MULTICOPPER_OXIDASE2"/>
    <property type="match status" value="1"/>
</dbReference>
<dbReference type="InterPro" id="IPR001117">
    <property type="entry name" value="Cu-oxidase_2nd"/>
</dbReference>
<reference evidence="8 9" key="1">
    <citation type="submission" date="2017-01" db="EMBL/GenBank/DDBJ databases">
        <authorList>
            <consortium name="Urmite Genomes"/>
        </authorList>
    </citation>
    <scope>NUCLEOTIDE SEQUENCE [LARGE SCALE GENOMIC DNA]</scope>
    <source>
        <strain evidence="8 9">AB215</strain>
    </source>
</reference>
<proteinExistence type="predicted"/>
<dbReference type="PROSITE" id="PS51318">
    <property type="entry name" value="TAT"/>
    <property type="match status" value="1"/>
</dbReference>
<dbReference type="OrthoDB" id="345021at2"/>
<dbReference type="GO" id="GO:0005507">
    <property type="term" value="F:copper ion binding"/>
    <property type="evidence" value="ECO:0007669"/>
    <property type="project" value="InterPro"/>
</dbReference>
<keyword evidence="9" id="KW-1185">Reference proteome</keyword>
<evidence type="ECO:0000256" key="3">
    <source>
        <dbReference type="ARBA" id="ARBA00023008"/>
    </source>
</evidence>
<dbReference type="CDD" id="cd13896">
    <property type="entry name" value="CuRO_3_CopA"/>
    <property type="match status" value="1"/>
</dbReference>
<dbReference type="Pfam" id="PF07732">
    <property type="entry name" value="Cu-oxidase_3"/>
    <property type="match status" value="1"/>
</dbReference>
<dbReference type="InterPro" id="IPR011706">
    <property type="entry name" value="Cu-oxidase_C"/>
</dbReference>
<dbReference type="InterPro" id="IPR045087">
    <property type="entry name" value="Cu-oxidase_fam"/>
</dbReference>
<dbReference type="GO" id="GO:0051301">
    <property type="term" value="P:cell division"/>
    <property type="evidence" value="ECO:0007669"/>
    <property type="project" value="UniProtKB-KW"/>
</dbReference>
<keyword evidence="2" id="KW-0560">Oxidoreductase</keyword>
<evidence type="ECO:0000313" key="9">
    <source>
        <dbReference type="Proteomes" id="UP000240424"/>
    </source>
</evidence>
<feature type="compositionally biased region" description="Low complexity" evidence="4">
    <location>
        <begin position="224"/>
        <end position="264"/>
    </location>
</feature>
<feature type="domain" description="Plastocyanin-like" evidence="7">
    <location>
        <begin position="85"/>
        <end position="184"/>
    </location>
</feature>
<keyword evidence="8" id="KW-0131">Cell cycle</keyword>